<dbReference type="Gene3D" id="3.30.750.180">
    <property type="entry name" value="GpdQ, beta-strand dimerisation domain"/>
    <property type="match status" value="1"/>
</dbReference>
<keyword evidence="7" id="KW-1185">Reference proteome</keyword>
<dbReference type="InterPro" id="IPR029052">
    <property type="entry name" value="Metallo-depent_PP-like"/>
</dbReference>
<evidence type="ECO:0000256" key="2">
    <source>
        <dbReference type="ARBA" id="ARBA00022801"/>
    </source>
</evidence>
<keyword evidence="3" id="KW-0408">Iron</keyword>
<comment type="similarity">
    <text evidence="4">Belongs to the cyclic nucleotide phosphodiesterase class-III family.</text>
</comment>
<dbReference type="EMBL" id="JAELXT010000023">
    <property type="protein sequence ID" value="MBJ6127300.1"/>
    <property type="molecule type" value="Genomic_DNA"/>
</dbReference>
<feature type="domain" description="Calcineurin-like phosphoesterase" evidence="5">
    <location>
        <begin position="1"/>
        <end position="192"/>
    </location>
</feature>
<protein>
    <submittedName>
        <fullName evidence="6">Metallophosphoesterase</fullName>
    </submittedName>
</protein>
<evidence type="ECO:0000256" key="4">
    <source>
        <dbReference type="ARBA" id="ARBA00025742"/>
    </source>
</evidence>
<keyword evidence="2" id="KW-0378">Hydrolase</keyword>
<evidence type="ECO:0000256" key="1">
    <source>
        <dbReference type="ARBA" id="ARBA00022723"/>
    </source>
</evidence>
<evidence type="ECO:0000313" key="6">
    <source>
        <dbReference type="EMBL" id="MBJ6127300.1"/>
    </source>
</evidence>
<dbReference type="PANTHER" id="PTHR42988">
    <property type="entry name" value="PHOSPHOHYDROLASE"/>
    <property type="match status" value="1"/>
</dbReference>
<dbReference type="Pfam" id="PF00149">
    <property type="entry name" value="Metallophos"/>
    <property type="match status" value="1"/>
</dbReference>
<accession>A0ABS0Y4R0</accession>
<dbReference type="Gene3D" id="3.60.21.40">
    <property type="entry name" value="GpdQ, catalytic alpha/beta sandwich domain"/>
    <property type="match status" value="1"/>
</dbReference>
<proteinExistence type="inferred from homology"/>
<dbReference type="SUPFAM" id="SSF56300">
    <property type="entry name" value="Metallo-dependent phosphatases"/>
    <property type="match status" value="1"/>
</dbReference>
<sequence>MLIAHLSDLHVCARAPLSATNAHTVEAIASVLRLSPQPDVVVVTGDIGEGSPDDYALLARYLSSLRMPIYMVPGNHDDREAMRAAFLDHGYLPASGPLNFVVETRPVRLIGLDSLIPGRVEGALDDETLDFLKEALEAAASVPTFILVHHTPLRCGLEEKDSIRLFRGSERLFEILSRHRQVARVLSGHHHRALLGQFGNAVCQVAPPVRYQEACGFGAGRAEAEVELPGFLLHRWIEGAGVATQHCPLKIGLPTA</sequence>
<dbReference type="RefSeq" id="WP_199050528.1">
    <property type="nucleotide sequence ID" value="NZ_JAELXT010000023.1"/>
</dbReference>
<evidence type="ECO:0000259" key="5">
    <source>
        <dbReference type="Pfam" id="PF00149"/>
    </source>
</evidence>
<dbReference type="InterPro" id="IPR042281">
    <property type="entry name" value="GpdQ_beta-strand"/>
</dbReference>
<keyword evidence="1" id="KW-0479">Metal-binding</keyword>
<organism evidence="6 7">
    <name type="scientific">Microvirga splendida</name>
    <dbReference type="NCBI Taxonomy" id="2795727"/>
    <lineage>
        <taxon>Bacteria</taxon>
        <taxon>Pseudomonadati</taxon>
        <taxon>Pseudomonadota</taxon>
        <taxon>Alphaproteobacteria</taxon>
        <taxon>Hyphomicrobiales</taxon>
        <taxon>Methylobacteriaceae</taxon>
        <taxon>Microvirga</taxon>
    </lineage>
</organism>
<gene>
    <name evidence="6" type="ORF">JAO75_18000</name>
</gene>
<dbReference type="Proteomes" id="UP000620670">
    <property type="component" value="Unassembled WGS sequence"/>
</dbReference>
<reference evidence="7" key="1">
    <citation type="submission" date="2020-12" db="EMBL/GenBank/DDBJ databases">
        <title>Hymenobacter sp.</title>
        <authorList>
            <person name="Kim M.K."/>
        </authorList>
    </citation>
    <scope>NUCLEOTIDE SEQUENCE [LARGE SCALE GENOMIC DNA]</scope>
    <source>
        <strain evidence="7">BT325</strain>
    </source>
</reference>
<dbReference type="InterPro" id="IPR004843">
    <property type="entry name" value="Calcineurin-like_PHP"/>
</dbReference>
<evidence type="ECO:0000313" key="7">
    <source>
        <dbReference type="Proteomes" id="UP000620670"/>
    </source>
</evidence>
<name>A0ABS0Y4R0_9HYPH</name>
<dbReference type="InterPro" id="IPR050884">
    <property type="entry name" value="CNP_phosphodiesterase-III"/>
</dbReference>
<comment type="caution">
    <text evidence="6">The sequence shown here is derived from an EMBL/GenBank/DDBJ whole genome shotgun (WGS) entry which is preliminary data.</text>
</comment>
<dbReference type="InterPro" id="IPR042283">
    <property type="entry name" value="GpdQ_catalytic"/>
</dbReference>
<dbReference type="PANTHER" id="PTHR42988:SF2">
    <property type="entry name" value="CYCLIC NUCLEOTIDE PHOSPHODIESTERASE CBUA0032-RELATED"/>
    <property type="match status" value="1"/>
</dbReference>
<evidence type="ECO:0000256" key="3">
    <source>
        <dbReference type="ARBA" id="ARBA00023004"/>
    </source>
</evidence>